<sequence>MTTIDGGSVRNLDEFDHVQSLIATGMNDCAISRETGVPRSTVRDWRVRPPTTLVKHDRSSPCGVVHEFTLLPAAPYAYLLGLYLGDGCISRTRKVWRLRIALDEKYPTIITRCREAIDAVMPGQHAATVQKKGCVEVYLYSKHWPCFFPQHGPGRKHDRRIALDEWQRDLVDQATEEFIVGLIHSGGCRVVANDRGVMSVRYHFTNLSEDIVNLFTGALDQLGIHWRRSSRKQLSIYRKADTARLDEFIGPKSRLVPWPCVQRPAS</sequence>
<evidence type="ECO:0000313" key="2">
    <source>
        <dbReference type="EMBL" id="KIU18667.1"/>
    </source>
</evidence>
<evidence type="ECO:0000313" key="3">
    <source>
        <dbReference type="Proteomes" id="UP000032221"/>
    </source>
</evidence>
<accession>A0A0D1LJE8</accession>
<organism evidence="2 3">
    <name type="scientific">Mycolicibacterium llatzerense</name>
    <dbReference type="NCBI Taxonomy" id="280871"/>
    <lineage>
        <taxon>Bacteria</taxon>
        <taxon>Bacillati</taxon>
        <taxon>Actinomycetota</taxon>
        <taxon>Actinomycetes</taxon>
        <taxon>Mycobacteriales</taxon>
        <taxon>Mycobacteriaceae</taxon>
        <taxon>Mycolicibacterium</taxon>
    </lineage>
</organism>
<reference evidence="2 3" key="1">
    <citation type="submission" date="2015-01" db="EMBL/GenBank/DDBJ databases">
        <title>Genome sequence of Mycobacterium llatzerense and Mycobacterium immunogenum recovered from brain abscess.</title>
        <authorList>
            <person name="Greninger A.L."/>
            <person name="Langelier C."/>
            <person name="Cunningham G."/>
            <person name="Chiu C.Y."/>
            <person name="Miller S."/>
        </authorList>
    </citation>
    <scope>NUCLEOTIDE SEQUENCE [LARGE SCALE GENOMIC DNA]</scope>
    <source>
        <strain evidence="2 3">CLUC14</strain>
    </source>
</reference>
<dbReference type="InterPro" id="IPR004042">
    <property type="entry name" value="Intein_endonuc_central"/>
</dbReference>
<dbReference type="GO" id="GO:0004519">
    <property type="term" value="F:endonuclease activity"/>
    <property type="evidence" value="ECO:0007669"/>
    <property type="project" value="InterPro"/>
</dbReference>
<proteinExistence type="predicted"/>
<dbReference type="Gene3D" id="3.10.28.10">
    <property type="entry name" value="Homing endonucleases"/>
    <property type="match status" value="1"/>
</dbReference>
<dbReference type="PATRIC" id="fig|280871.6.peg.312"/>
<dbReference type="AlphaFoldDB" id="A0A0D1LJE8"/>
<evidence type="ECO:0000259" key="1">
    <source>
        <dbReference type="PROSITE" id="PS50819"/>
    </source>
</evidence>
<keyword evidence="3" id="KW-1185">Reference proteome</keyword>
<protein>
    <recommendedName>
        <fullName evidence="1">DOD-type homing endonuclease domain-containing protein</fullName>
    </recommendedName>
</protein>
<dbReference type="EMBL" id="JXST01000002">
    <property type="protein sequence ID" value="KIU18667.1"/>
    <property type="molecule type" value="Genomic_DNA"/>
</dbReference>
<dbReference type="InterPro" id="IPR027434">
    <property type="entry name" value="Homing_endonucl"/>
</dbReference>
<gene>
    <name evidence="2" type="ORF">TL10_01545</name>
</gene>
<name>A0A0D1LJE8_9MYCO</name>
<dbReference type="Proteomes" id="UP000032221">
    <property type="component" value="Unassembled WGS sequence"/>
</dbReference>
<feature type="domain" description="DOD-type homing endonuclease" evidence="1">
    <location>
        <begin position="79"/>
        <end position="224"/>
    </location>
</feature>
<dbReference type="PROSITE" id="PS50819">
    <property type="entry name" value="INTEIN_ENDONUCLEASE"/>
    <property type="match status" value="1"/>
</dbReference>
<dbReference type="STRING" id="280871.TL10_01545"/>
<comment type="caution">
    <text evidence="2">The sequence shown here is derived from an EMBL/GenBank/DDBJ whole genome shotgun (WGS) entry which is preliminary data.</text>
</comment>